<gene>
    <name evidence="13" type="primary">apbE</name>
    <name evidence="13" type="ORF">GCM10009410_11150</name>
</gene>
<dbReference type="InterPro" id="IPR003374">
    <property type="entry name" value="ApbE-like_sf"/>
</dbReference>
<evidence type="ECO:0000313" key="13">
    <source>
        <dbReference type="EMBL" id="GGP80229.1"/>
    </source>
</evidence>
<keyword evidence="7 12" id="KW-0479">Metal-binding</keyword>
<evidence type="ECO:0000313" key="14">
    <source>
        <dbReference type="Proteomes" id="UP000654004"/>
    </source>
</evidence>
<reference evidence="14" key="1">
    <citation type="journal article" date="2019" name="Int. J. Syst. Evol. Microbiol.">
        <title>The Global Catalogue of Microorganisms (GCM) 10K type strain sequencing project: providing services to taxonomists for standard genome sequencing and annotation.</title>
        <authorList>
            <consortium name="The Broad Institute Genomics Platform"/>
            <consortium name="The Broad Institute Genome Sequencing Center for Infectious Disease"/>
            <person name="Wu L."/>
            <person name="Ma J."/>
        </authorList>
    </citation>
    <scope>NUCLEOTIDE SEQUENCE [LARGE SCALE GENOMIC DNA]</scope>
    <source>
        <strain evidence="14">JCM 32305</strain>
    </source>
</reference>
<evidence type="ECO:0000256" key="8">
    <source>
        <dbReference type="ARBA" id="ARBA00022827"/>
    </source>
</evidence>
<evidence type="ECO:0000256" key="10">
    <source>
        <dbReference type="ARBA" id="ARBA00031306"/>
    </source>
</evidence>
<dbReference type="InterPro" id="IPR024932">
    <property type="entry name" value="ApbE"/>
</dbReference>
<protein>
    <recommendedName>
        <fullName evidence="4 12">FAD:protein FMN transferase</fullName>
        <ecNumber evidence="3 12">2.7.1.180</ecNumber>
    </recommendedName>
    <alternativeName>
        <fullName evidence="10 12">Flavin transferase</fullName>
    </alternativeName>
</protein>
<comment type="catalytic activity">
    <reaction evidence="11 12">
        <text>L-threonyl-[protein] + FAD = FMN-L-threonyl-[protein] + AMP + H(+)</text>
        <dbReference type="Rhea" id="RHEA:36847"/>
        <dbReference type="Rhea" id="RHEA-COMP:11060"/>
        <dbReference type="Rhea" id="RHEA-COMP:11061"/>
        <dbReference type="ChEBI" id="CHEBI:15378"/>
        <dbReference type="ChEBI" id="CHEBI:30013"/>
        <dbReference type="ChEBI" id="CHEBI:57692"/>
        <dbReference type="ChEBI" id="CHEBI:74257"/>
        <dbReference type="ChEBI" id="CHEBI:456215"/>
        <dbReference type="EC" id="2.7.1.180"/>
    </reaction>
</comment>
<dbReference type="EMBL" id="BMQW01000002">
    <property type="protein sequence ID" value="GGP80229.1"/>
    <property type="molecule type" value="Genomic_DNA"/>
</dbReference>
<keyword evidence="9 12" id="KW-0460">Magnesium</keyword>
<dbReference type="EC" id="2.7.1.180" evidence="3 12"/>
<dbReference type="PIRSF" id="PIRSF006268">
    <property type="entry name" value="ApbE"/>
    <property type="match status" value="1"/>
</dbReference>
<dbReference type="PANTHER" id="PTHR30040">
    <property type="entry name" value="THIAMINE BIOSYNTHESIS LIPOPROTEIN APBE"/>
    <property type="match status" value="1"/>
</dbReference>
<dbReference type="GO" id="GO:0016740">
    <property type="term" value="F:transferase activity"/>
    <property type="evidence" value="ECO:0007669"/>
    <property type="project" value="UniProtKB-KW"/>
</dbReference>
<evidence type="ECO:0000256" key="4">
    <source>
        <dbReference type="ARBA" id="ARBA00016337"/>
    </source>
</evidence>
<comment type="similarity">
    <text evidence="2 12">Belongs to the ApbE family.</text>
</comment>
<keyword evidence="5 12" id="KW-0285">Flavoprotein</keyword>
<comment type="cofactor">
    <cofactor evidence="1">
        <name>Mg(2+)</name>
        <dbReference type="ChEBI" id="CHEBI:18420"/>
    </cofactor>
</comment>
<organism evidence="13 14">
    <name type="scientific">Shewanella ulleungensis</name>
    <dbReference type="NCBI Taxonomy" id="2282699"/>
    <lineage>
        <taxon>Bacteria</taxon>
        <taxon>Pseudomonadati</taxon>
        <taxon>Pseudomonadota</taxon>
        <taxon>Gammaproteobacteria</taxon>
        <taxon>Alteromonadales</taxon>
        <taxon>Shewanellaceae</taxon>
        <taxon>Shewanella</taxon>
    </lineage>
</organism>
<proteinExistence type="inferred from homology"/>
<dbReference type="SUPFAM" id="SSF143631">
    <property type="entry name" value="ApbE-like"/>
    <property type="match status" value="1"/>
</dbReference>
<keyword evidence="6 12" id="KW-0808">Transferase</keyword>
<evidence type="ECO:0000256" key="2">
    <source>
        <dbReference type="ARBA" id="ARBA00008282"/>
    </source>
</evidence>
<dbReference type="Proteomes" id="UP000654004">
    <property type="component" value="Unassembled WGS sequence"/>
</dbReference>
<evidence type="ECO:0000256" key="3">
    <source>
        <dbReference type="ARBA" id="ARBA00011955"/>
    </source>
</evidence>
<evidence type="ECO:0000256" key="12">
    <source>
        <dbReference type="PIRNR" id="PIRNR006268"/>
    </source>
</evidence>
<evidence type="ECO:0000256" key="9">
    <source>
        <dbReference type="ARBA" id="ARBA00022842"/>
    </source>
</evidence>
<comment type="caution">
    <text evidence="13">The sequence shown here is derived from an EMBL/GenBank/DDBJ whole genome shotgun (WGS) entry which is preliminary data.</text>
</comment>
<evidence type="ECO:0000256" key="1">
    <source>
        <dbReference type="ARBA" id="ARBA00001946"/>
    </source>
</evidence>
<evidence type="ECO:0000256" key="5">
    <source>
        <dbReference type="ARBA" id="ARBA00022630"/>
    </source>
</evidence>
<dbReference type="Gene3D" id="3.10.520.10">
    <property type="entry name" value="ApbE-like domains"/>
    <property type="match status" value="1"/>
</dbReference>
<evidence type="ECO:0000256" key="11">
    <source>
        <dbReference type="ARBA" id="ARBA00048540"/>
    </source>
</evidence>
<evidence type="ECO:0000256" key="7">
    <source>
        <dbReference type="ARBA" id="ARBA00022723"/>
    </source>
</evidence>
<evidence type="ECO:0000256" key="6">
    <source>
        <dbReference type="ARBA" id="ARBA00022679"/>
    </source>
</evidence>
<keyword evidence="8 12" id="KW-0274">FAD</keyword>
<keyword evidence="14" id="KW-1185">Reference proteome</keyword>
<dbReference type="Pfam" id="PF02424">
    <property type="entry name" value="ApbE"/>
    <property type="match status" value="1"/>
</dbReference>
<name>A0ABQ2QHT3_9GAMM</name>
<dbReference type="PANTHER" id="PTHR30040:SF2">
    <property type="entry name" value="FAD:PROTEIN FMN TRANSFERASE"/>
    <property type="match status" value="1"/>
</dbReference>
<accession>A0ABQ2QHT3</accession>
<sequence>MVKHRSAGCNFFYSFNQRKFEMTVNAIKLLLTTLLLLCVSACSSPEPIISLSGSTMGTTYHIKVVPNDKLPEAQLLQAEIDMALEAVNDQMSTYRSDSELSKFNQLQVQQSVKVSADTLSVINEGIRLYQETGGALDITLGPVVNLWGFGPDKRPTSVPTQNQIDSAKAKMGIKELAIKGTTLTKHNAGLYVDLSSIAKGFGVDKIASILDKYDASGYLVEIGGELNVKGTKADGIAWRIAVEQPTDEGQAVQQVIEPGTMSLATSGDYRNFYEENGERFSHLIDPRNGYPIKHKLASATVLHSSCMTADGYATAMMVLGTEASLALAKEKNLAIMLIEKQDQGFKVYYSDAFKAYVK</sequence>